<evidence type="ECO:0000259" key="1">
    <source>
        <dbReference type="Pfam" id="PF07045"/>
    </source>
</evidence>
<dbReference type="SUPFAM" id="SSF54909">
    <property type="entry name" value="Dimeric alpha+beta barrel"/>
    <property type="match status" value="1"/>
</dbReference>
<gene>
    <name evidence="2" type="ORF">SAMN06265368_2525</name>
</gene>
<protein>
    <submittedName>
        <fullName evidence="2">Uncharacterized conserved protein, DUF1330 family</fullName>
    </submittedName>
</protein>
<reference evidence="2 3" key="1">
    <citation type="submission" date="2017-09" db="EMBL/GenBank/DDBJ databases">
        <authorList>
            <person name="Ehlers B."/>
            <person name="Leendertz F.H."/>
        </authorList>
    </citation>
    <scope>NUCLEOTIDE SEQUENCE [LARGE SCALE GENOMIC DNA]</scope>
    <source>
        <strain evidence="2 3">DSM 18289</strain>
    </source>
</reference>
<dbReference type="AlphaFoldDB" id="A0A285PCH4"/>
<dbReference type="Pfam" id="PF07045">
    <property type="entry name" value="DUF1330"/>
    <property type="match status" value="1"/>
</dbReference>
<dbReference type="EMBL" id="OBEL01000002">
    <property type="protein sequence ID" value="SNZ19440.1"/>
    <property type="molecule type" value="Genomic_DNA"/>
</dbReference>
<dbReference type="InterPro" id="IPR010753">
    <property type="entry name" value="DUF1330"/>
</dbReference>
<proteinExistence type="predicted"/>
<dbReference type="Proteomes" id="UP000219439">
    <property type="component" value="Unassembled WGS sequence"/>
</dbReference>
<sequence>MAGYVLHHYNILDVTRIDELGPLTLPIAKKYGAEIMIASPAKALKGKTDHSHMVVYKLKSFDAALAFYHSPELAELAEFRDQVIKGFSMVLPGHEETEAVVTSGYFLPSQTNEEKQEITYRK</sequence>
<evidence type="ECO:0000313" key="2">
    <source>
        <dbReference type="EMBL" id="SNZ19440.1"/>
    </source>
</evidence>
<dbReference type="RefSeq" id="WP_097154064.1">
    <property type="nucleotide sequence ID" value="NZ_OBEL01000002.1"/>
</dbReference>
<name>A0A285PCH4_9HYPH</name>
<organism evidence="2 3">
    <name type="scientific">Cohaesibacter gelatinilyticus</name>
    <dbReference type="NCBI Taxonomy" id="372072"/>
    <lineage>
        <taxon>Bacteria</taxon>
        <taxon>Pseudomonadati</taxon>
        <taxon>Pseudomonadota</taxon>
        <taxon>Alphaproteobacteria</taxon>
        <taxon>Hyphomicrobiales</taxon>
        <taxon>Cohaesibacteraceae</taxon>
    </lineage>
</organism>
<dbReference type="Gene3D" id="3.30.70.100">
    <property type="match status" value="1"/>
</dbReference>
<evidence type="ECO:0000313" key="3">
    <source>
        <dbReference type="Proteomes" id="UP000219439"/>
    </source>
</evidence>
<feature type="domain" description="DUF1330" evidence="1">
    <location>
        <begin position="3"/>
        <end position="91"/>
    </location>
</feature>
<dbReference type="InterPro" id="IPR011008">
    <property type="entry name" value="Dimeric_a/b-barrel"/>
</dbReference>
<dbReference type="OrthoDB" id="9806380at2"/>
<keyword evidence="3" id="KW-1185">Reference proteome</keyword>
<accession>A0A285PCH4</accession>